<dbReference type="InterPro" id="IPR036271">
    <property type="entry name" value="Tet_transcr_reg_TetR-rel_C_sf"/>
</dbReference>
<dbReference type="InterPro" id="IPR009057">
    <property type="entry name" value="Homeodomain-like_sf"/>
</dbReference>
<dbReference type="Gene3D" id="1.10.357.10">
    <property type="entry name" value="Tetracycline Repressor, domain 2"/>
    <property type="match status" value="1"/>
</dbReference>
<dbReference type="Pfam" id="PF00440">
    <property type="entry name" value="TetR_N"/>
    <property type="match status" value="1"/>
</dbReference>
<dbReference type="PROSITE" id="PS50977">
    <property type="entry name" value="HTH_TETR_2"/>
    <property type="match status" value="1"/>
</dbReference>
<dbReference type="InterPro" id="IPR001647">
    <property type="entry name" value="HTH_TetR"/>
</dbReference>
<evidence type="ECO:0000256" key="3">
    <source>
        <dbReference type="ARBA" id="ARBA00023163"/>
    </source>
</evidence>
<evidence type="ECO:0000256" key="1">
    <source>
        <dbReference type="ARBA" id="ARBA00023015"/>
    </source>
</evidence>
<evidence type="ECO:0000313" key="6">
    <source>
        <dbReference type="EMBL" id="MBC6468934.1"/>
    </source>
</evidence>
<keyword evidence="1" id="KW-0805">Transcription regulation</keyword>
<gene>
    <name evidence="6" type="ORF">HKK74_26075</name>
</gene>
<dbReference type="InterPro" id="IPR025996">
    <property type="entry name" value="MT1864/Rv1816-like_C"/>
</dbReference>
<reference evidence="6 7" key="1">
    <citation type="submission" date="2020-06" db="EMBL/GenBank/DDBJ databases">
        <title>Actinomadura xiongansis sp. nov., isolated from soil of Baiyangdian.</title>
        <authorList>
            <person name="Zhang X."/>
        </authorList>
    </citation>
    <scope>NUCLEOTIDE SEQUENCE [LARGE SCALE GENOMIC DNA]</scope>
    <source>
        <strain evidence="6 7">HBUM206468</strain>
    </source>
</reference>
<feature type="domain" description="HTH tetR-type" evidence="5">
    <location>
        <begin position="13"/>
        <end position="73"/>
    </location>
</feature>
<accession>A0ABR7LVQ6</accession>
<name>A0ABR7LVQ6_9ACTN</name>
<dbReference type="SUPFAM" id="SSF46689">
    <property type="entry name" value="Homeodomain-like"/>
    <property type="match status" value="1"/>
</dbReference>
<dbReference type="SUPFAM" id="SSF48498">
    <property type="entry name" value="Tetracyclin repressor-like, C-terminal domain"/>
    <property type="match status" value="1"/>
</dbReference>
<evidence type="ECO:0000259" key="5">
    <source>
        <dbReference type="PROSITE" id="PS50977"/>
    </source>
</evidence>
<dbReference type="EMBL" id="JABVEC010000022">
    <property type="protein sequence ID" value="MBC6468934.1"/>
    <property type="molecule type" value="Genomic_DNA"/>
</dbReference>
<dbReference type="PANTHER" id="PTHR30055">
    <property type="entry name" value="HTH-TYPE TRANSCRIPTIONAL REGULATOR RUTR"/>
    <property type="match status" value="1"/>
</dbReference>
<feature type="DNA-binding region" description="H-T-H motif" evidence="4">
    <location>
        <begin position="36"/>
        <end position="55"/>
    </location>
</feature>
<evidence type="ECO:0000256" key="4">
    <source>
        <dbReference type="PROSITE-ProRule" id="PRU00335"/>
    </source>
</evidence>
<evidence type="ECO:0000256" key="2">
    <source>
        <dbReference type="ARBA" id="ARBA00023125"/>
    </source>
</evidence>
<keyword evidence="3" id="KW-0804">Transcription</keyword>
<dbReference type="Proteomes" id="UP000805614">
    <property type="component" value="Unassembled WGS sequence"/>
</dbReference>
<comment type="caution">
    <text evidence="6">The sequence shown here is derived from an EMBL/GenBank/DDBJ whole genome shotgun (WGS) entry which is preliminary data.</text>
</comment>
<sequence>MSAINERRERERAHRHQLIITTARELAEAEGWEAVTTRRLAERVEYSQPVLYSHFNGKDAIVSAVAIDGFSELAAHLRRARQAAPEPGQALRAVCRAYLEFATERPALYQAMFVLPTDLKFASAETPPPLRAAFGEFVSCFRLDNERRELFAEVTWSALHGMAVLSDSGRIPPDGQEERLDFLVTQIADSPAG</sequence>
<dbReference type="PRINTS" id="PR00455">
    <property type="entry name" value="HTHTETR"/>
</dbReference>
<dbReference type="InterPro" id="IPR050109">
    <property type="entry name" value="HTH-type_TetR-like_transc_reg"/>
</dbReference>
<protein>
    <submittedName>
        <fullName evidence="6">TetR/AcrR family transcriptional regulator</fullName>
    </submittedName>
</protein>
<dbReference type="Pfam" id="PF13305">
    <property type="entry name" value="TetR_C_33"/>
    <property type="match status" value="1"/>
</dbReference>
<organism evidence="6 7">
    <name type="scientific">Actinomadura alba</name>
    <dbReference type="NCBI Taxonomy" id="406431"/>
    <lineage>
        <taxon>Bacteria</taxon>
        <taxon>Bacillati</taxon>
        <taxon>Actinomycetota</taxon>
        <taxon>Actinomycetes</taxon>
        <taxon>Streptosporangiales</taxon>
        <taxon>Thermomonosporaceae</taxon>
        <taxon>Actinomadura</taxon>
    </lineage>
</organism>
<keyword evidence="2 4" id="KW-0238">DNA-binding</keyword>
<keyword evidence="7" id="KW-1185">Reference proteome</keyword>
<dbReference type="RefSeq" id="WP_187245976.1">
    <property type="nucleotide sequence ID" value="NZ_BAAAOK010000001.1"/>
</dbReference>
<dbReference type="PANTHER" id="PTHR30055:SF234">
    <property type="entry name" value="HTH-TYPE TRANSCRIPTIONAL REGULATOR BETI"/>
    <property type="match status" value="1"/>
</dbReference>
<evidence type="ECO:0000313" key="7">
    <source>
        <dbReference type="Proteomes" id="UP000805614"/>
    </source>
</evidence>
<proteinExistence type="predicted"/>